<organism evidence="1 2">
    <name type="scientific">Sinorhizobium meliloti CCNWSX0020</name>
    <dbReference type="NCBI Taxonomy" id="1107881"/>
    <lineage>
        <taxon>Bacteria</taxon>
        <taxon>Pseudomonadati</taxon>
        <taxon>Pseudomonadota</taxon>
        <taxon>Alphaproteobacteria</taxon>
        <taxon>Hyphomicrobiales</taxon>
        <taxon>Rhizobiaceae</taxon>
        <taxon>Sinorhizobium/Ensifer group</taxon>
        <taxon>Sinorhizobium</taxon>
    </lineage>
</organism>
<sequence length="48" mass="5620">MDLDMQFELFEQALIELDNDDDLINRVLEISLEDQDLRVLRSGLPNSQ</sequence>
<evidence type="ECO:0000313" key="1">
    <source>
        <dbReference type="EMBL" id="EHK73444.1"/>
    </source>
</evidence>
<accession>H0GB74</accession>
<dbReference type="Proteomes" id="UP000004038">
    <property type="component" value="Unassembled WGS sequence"/>
</dbReference>
<dbReference type="PATRIC" id="fig|1107881.3.peg.6836"/>
<protein>
    <submittedName>
        <fullName evidence="1">Uncharacterized protein</fullName>
    </submittedName>
</protein>
<proteinExistence type="predicted"/>
<evidence type="ECO:0000313" key="2">
    <source>
        <dbReference type="Proteomes" id="UP000004038"/>
    </source>
</evidence>
<name>H0GB74_RHIML</name>
<dbReference type="AlphaFoldDB" id="H0GB74"/>
<reference evidence="1 2" key="1">
    <citation type="journal article" date="2012" name="J. Bacteriol.">
        <title>Draft Genome Sequence of Sinorhizobium meliloti CCNWSX0020, a Nitrogen-Fixing Symbiont with Copper Tolerance Capability Isolated from Lead-Zinc Mine Tailings.</title>
        <authorList>
            <person name="Li Z."/>
            <person name="Ma Z."/>
            <person name="Hao X."/>
            <person name="Wei G."/>
        </authorList>
    </citation>
    <scope>NUCLEOTIDE SEQUENCE [LARGE SCALE GENOMIC DNA]</scope>
    <source>
        <strain evidence="1 2">CCNWSX0020</strain>
    </source>
</reference>
<dbReference type="EMBL" id="AGVV01000144">
    <property type="protein sequence ID" value="EHK73444.1"/>
    <property type="molecule type" value="Genomic_DNA"/>
</dbReference>
<gene>
    <name evidence="1" type="ORF">SM0020_33933</name>
</gene>